<dbReference type="Proteomes" id="UP001362999">
    <property type="component" value="Unassembled WGS sequence"/>
</dbReference>
<gene>
    <name evidence="2" type="ORF">R3P38DRAFT_2802035</name>
</gene>
<proteinExistence type="predicted"/>
<keyword evidence="3" id="KW-1185">Reference proteome</keyword>
<feature type="compositionally biased region" description="Basic and acidic residues" evidence="1">
    <location>
        <begin position="119"/>
        <end position="128"/>
    </location>
</feature>
<protein>
    <submittedName>
        <fullName evidence="2">Uncharacterized protein</fullName>
    </submittedName>
</protein>
<feature type="compositionally biased region" description="Basic and acidic residues" evidence="1">
    <location>
        <begin position="52"/>
        <end position="61"/>
    </location>
</feature>
<name>A0AAV9ZVY9_9AGAR</name>
<sequence>MCSRIAGKLEESNTAKERHWEMCGGGCRSPEIDQAGWAGPEGRASRVNLGAGDREPGEHTRATHNRVKATGKGSDGGREVCRRNTPNRRERPEMHEFPEEQRESVQSYNSRIQAAGGTDRGKVELRPR</sequence>
<dbReference type="EMBL" id="JAWWNJ010000108">
    <property type="protein sequence ID" value="KAK6992585.1"/>
    <property type="molecule type" value="Genomic_DNA"/>
</dbReference>
<reference evidence="2 3" key="1">
    <citation type="journal article" date="2024" name="J Genomics">
        <title>Draft genome sequencing and assembly of Favolaschia claudopus CIRM-BRFM 2984 isolated from oak limbs.</title>
        <authorList>
            <person name="Navarro D."/>
            <person name="Drula E."/>
            <person name="Chaduli D."/>
            <person name="Cazenave R."/>
            <person name="Ahrendt S."/>
            <person name="Wang J."/>
            <person name="Lipzen A."/>
            <person name="Daum C."/>
            <person name="Barry K."/>
            <person name="Grigoriev I.V."/>
            <person name="Favel A."/>
            <person name="Rosso M.N."/>
            <person name="Martin F."/>
        </authorList>
    </citation>
    <scope>NUCLEOTIDE SEQUENCE [LARGE SCALE GENOMIC DNA]</scope>
    <source>
        <strain evidence="2 3">CIRM-BRFM 2984</strain>
    </source>
</reference>
<feature type="region of interest" description="Disordered" evidence="1">
    <location>
        <begin position="34"/>
        <end position="128"/>
    </location>
</feature>
<organism evidence="2 3">
    <name type="scientific">Favolaschia claudopus</name>
    <dbReference type="NCBI Taxonomy" id="2862362"/>
    <lineage>
        <taxon>Eukaryota</taxon>
        <taxon>Fungi</taxon>
        <taxon>Dikarya</taxon>
        <taxon>Basidiomycota</taxon>
        <taxon>Agaricomycotina</taxon>
        <taxon>Agaricomycetes</taxon>
        <taxon>Agaricomycetidae</taxon>
        <taxon>Agaricales</taxon>
        <taxon>Marasmiineae</taxon>
        <taxon>Mycenaceae</taxon>
        <taxon>Favolaschia</taxon>
    </lineage>
</organism>
<evidence type="ECO:0000313" key="2">
    <source>
        <dbReference type="EMBL" id="KAK6992585.1"/>
    </source>
</evidence>
<comment type="caution">
    <text evidence="2">The sequence shown here is derived from an EMBL/GenBank/DDBJ whole genome shotgun (WGS) entry which is preliminary data.</text>
</comment>
<feature type="compositionally biased region" description="Basic and acidic residues" evidence="1">
    <location>
        <begin position="75"/>
        <end position="103"/>
    </location>
</feature>
<dbReference type="AlphaFoldDB" id="A0AAV9ZVY9"/>
<evidence type="ECO:0000256" key="1">
    <source>
        <dbReference type="SAM" id="MobiDB-lite"/>
    </source>
</evidence>
<accession>A0AAV9ZVY9</accession>
<evidence type="ECO:0000313" key="3">
    <source>
        <dbReference type="Proteomes" id="UP001362999"/>
    </source>
</evidence>